<evidence type="ECO:0000313" key="8">
    <source>
        <dbReference type="EMBL" id="ODV74388.1"/>
    </source>
</evidence>
<evidence type="ECO:0000256" key="1">
    <source>
        <dbReference type="ARBA" id="ARBA00004156"/>
    </source>
</evidence>
<dbReference type="InterPro" id="IPR011012">
    <property type="entry name" value="Longin-like_dom_sf"/>
</dbReference>
<dbReference type="FunFam" id="3.30.450.60:FF:000002">
    <property type="entry name" value="AP-2 complex subunit mu, putative"/>
    <property type="match status" value="1"/>
</dbReference>
<dbReference type="GO" id="GO:0006886">
    <property type="term" value="P:intracellular protein transport"/>
    <property type="evidence" value="ECO:0007669"/>
    <property type="project" value="UniProtKB-UniRule"/>
</dbReference>
<dbReference type="SUPFAM" id="SSF49447">
    <property type="entry name" value="Second domain of Mu2 adaptin subunit (ap50) of ap2 adaptor"/>
    <property type="match status" value="1"/>
</dbReference>
<dbReference type="GO" id="GO:0030131">
    <property type="term" value="C:clathrin adaptor complex"/>
    <property type="evidence" value="ECO:0007669"/>
    <property type="project" value="UniProtKB-UniRule"/>
</dbReference>
<evidence type="ECO:0000256" key="2">
    <source>
        <dbReference type="ARBA" id="ARBA00022448"/>
    </source>
</evidence>
<dbReference type="GeneID" id="30991889"/>
<dbReference type="OrthoDB" id="10259133at2759"/>
<dbReference type="InterPro" id="IPR036168">
    <property type="entry name" value="AP2_Mu_C_sf"/>
</dbReference>
<proteinExistence type="inferred from homology"/>
<evidence type="ECO:0000259" key="7">
    <source>
        <dbReference type="PROSITE" id="PS51072"/>
    </source>
</evidence>
<dbReference type="InterPro" id="IPR028565">
    <property type="entry name" value="MHD"/>
</dbReference>
<dbReference type="InterPro" id="IPR001392">
    <property type="entry name" value="Clathrin_mu"/>
</dbReference>
<comment type="subcellular location">
    <subcellularLocation>
        <location evidence="1">Cytoplasmic vesicle membrane</location>
    </subcellularLocation>
</comment>
<keyword evidence="9" id="KW-1185">Reference proteome</keyword>
<reference evidence="8 9" key="1">
    <citation type="journal article" date="2016" name="Proc. Natl. Acad. Sci. U.S.A.">
        <title>Comparative genomics of biotechnologically important yeasts.</title>
        <authorList>
            <person name="Riley R."/>
            <person name="Haridas S."/>
            <person name="Wolfe K.H."/>
            <person name="Lopes M.R."/>
            <person name="Hittinger C.T."/>
            <person name="Goeker M."/>
            <person name="Salamov A.A."/>
            <person name="Wisecaver J.H."/>
            <person name="Long T.M."/>
            <person name="Calvey C.H."/>
            <person name="Aerts A.L."/>
            <person name="Barry K.W."/>
            <person name="Choi C."/>
            <person name="Clum A."/>
            <person name="Coughlan A.Y."/>
            <person name="Deshpande S."/>
            <person name="Douglass A.P."/>
            <person name="Hanson S.J."/>
            <person name="Klenk H.-P."/>
            <person name="LaButti K.M."/>
            <person name="Lapidus A."/>
            <person name="Lindquist E.A."/>
            <person name="Lipzen A.M."/>
            <person name="Meier-Kolthoff J.P."/>
            <person name="Ohm R.A."/>
            <person name="Otillar R.P."/>
            <person name="Pangilinan J.L."/>
            <person name="Peng Y."/>
            <person name="Rokas A."/>
            <person name="Rosa C.A."/>
            <person name="Scheuner C."/>
            <person name="Sibirny A.A."/>
            <person name="Slot J.C."/>
            <person name="Stielow J.B."/>
            <person name="Sun H."/>
            <person name="Kurtzman C.P."/>
            <person name="Blackwell M."/>
            <person name="Grigoriev I.V."/>
            <person name="Jeffries T.W."/>
        </authorList>
    </citation>
    <scope>NUCLEOTIDE SEQUENCE [LARGE SCALE GENOMIC DNA]</scope>
    <source>
        <strain evidence="9">ATCC 18201 / CBS 1600 / BCRC 20928 / JCM 3617 / NBRC 0987 / NRRL Y-1542</strain>
    </source>
</reference>
<dbReference type="EMBL" id="KV453928">
    <property type="protein sequence ID" value="ODV74388.1"/>
    <property type="molecule type" value="Genomic_DNA"/>
</dbReference>
<dbReference type="GO" id="GO:0030659">
    <property type="term" value="C:cytoplasmic vesicle membrane"/>
    <property type="evidence" value="ECO:0007669"/>
    <property type="project" value="UniProtKB-SubCell"/>
</dbReference>
<sequence>MDAIAILDRTASCLISRSYTGTLVDVETVVRAFCSAKEQNDAPVVTVGEFRYAYITNNDLILLAIVHHDNTNAMMLFSFLYKFDEILKSYFKTKDLNRDLITDNFNLIYELLDEIMDYGIPQLTDIPILRDVIKLEVQQNEEEAPKPADDDDQQVNSSILKTTTTSISWRPRGIFYKKNELFVDVVEKISLYVDANSRVIRHEIHGSIDVKCYLSGMPVLKLGLNKLIDTENSAFFKKLQFHQCVELPKFSSDRIISFTPPDGEFQLCHYSLTIKTSPIVEIIENEFIEKTGKLFTKITIRTNFKLRAQLTYLCIKIPIDLQHYDIDFGSMPKFRCKLGKVAYKFDDDCIVWNLQSVGGERTYTMMSQFDLKRPDDNTKVVNLGMDPPPKITHPRFDKIKEIVDEENERETNNKEITMAFELPDLTFSSLKVEYLSITDDVLEYTSFPWVRYKTLNADYVYRL</sequence>
<dbReference type="InterPro" id="IPR050431">
    <property type="entry name" value="Adaptor_comp_med_subunit"/>
</dbReference>
<protein>
    <submittedName>
        <fullName evidence="8">Clathrin adaptor, mu subunit</fullName>
    </submittedName>
</protein>
<evidence type="ECO:0000256" key="3">
    <source>
        <dbReference type="ARBA" id="ARBA00022927"/>
    </source>
</evidence>
<evidence type="ECO:0000256" key="4">
    <source>
        <dbReference type="ARBA" id="ARBA00023136"/>
    </source>
</evidence>
<dbReference type="PANTHER" id="PTHR10529">
    <property type="entry name" value="AP COMPLEX SUBUNIT MU"/>
    <property type="match status" value="1"/>
</dbReference>
<accession>A0A1E4S4D9</accession>
<dbReference type="PRINTS" id="PR00314">
    <property type="entry name" value="CLATHRINADPT"/>
</dbReference>
<dbReference type="InterPro" id="IPR018240">
    <property type="entry name" value="Clathrin_mu_CS"/>
</dbReference>
<dbReference type="OMA" id="WVRYKTI"/>
<dbReference type="Gene3D" id="3.30.450.60">
    <property type="match status" value="1"/>
</dbReference>
<dbReference type="Gene3D" id="2.60.40.1170">
    <property type="entry name" value="Mu homology domain, subdomain B"/>
    <property type="match status" value="2"/>
</dbReference>
<organism evidence="8 9">
    <name type="scientific">Cyberlindnera jadinii (strain ATCC 18201 / CBS 1600 / BCRC 20928 / JCM 3617 / NBRC 0987 / NRRL Y-1542)</name>
    <name type="common">Torula yeast</name>
    <name type="synonym">Candida utilis</name>
    <dbReference type="NCBI Taxonomy" id="983966"/>
    <lineage>
        <taxon>Eukaryota</taxon>
        <taxon>Fungi</taxon>
        <taxon>Dikarya</taxon>
        <taxon>Ascomycota</taxon>
        <taxon>Saccharomycotina</taxon>
        <taxon>Saccharomycetes</taxon>
        <taxon>Phaffomycetales</taxon>
        <taxon>Phaffomycetaceae</taxon>
        <taxon>Cyberlindnera</taxon>
    </lineage>
</organism>
<name>A0A1E4S4D9_CYBJN</name>
<dbReference type="STRING" id="983966.A0A1E4S4D9"/>
<dbReference type="Proteomes" id="UP000094389">
    <property type="component" value="Unassembled WGS sequence"/>
</dbReference>
<dbReference type="AlphaFoldDB" id="A0A1E4S4D9"/>
<keyword evidence="3 6" id="KW-0653">Protein transport</keyword>
<evidence type="ECO:0000313" key="9">
    <source>
        <dbReference type="Proteomes" id="UP000094389"/>
    </source>
</evidence>
<keyword evidence="4" id="KW-0472">Membrane</keyword>
<keyword evidence="5" id="KW-0968">Cytoplasmic vesicle</keyword>
<dbReference type="GO" id="GO:0016192">
    <property type="term" value="P:vesicle-mediated transport"/>
    <property type="evidence" value="ECO:0007669"/>
    <property type="project" value="InterPro"/>
</dbReference>
<gene>
    <name evidence="8" type="ORF">CYBJADRAFT_193793</name>
</gene>
<dbReference type="RefSeq" id="XP_020071427.1">
    <property type="nucleotide sequence ID" value="XM_020217493.1"/>
</dbReference>
<feature type="domain" description="MHD" evidence="7">
    <location>
        <begin position="178"/>
        <end position="462"/>
    </location>
</feature>
<dbReference type="PROSITE" id="PS51072">
    <property type="entry name" value="MHD"/>
    <property type="match status" value="1"/>
</dbReference>
<keyword evidence="2 6" id="KW-0813">Transport</keyword>
<dbReference type="Pfam" id="PF00928">
    <property type="entry name" value="Adap_comp_sub"/>
    <property type="match status" value="1"/>
</dbReference>
<dbReference type="PROSITE" id="PS00990">
    <property type="entry name" value="CLAT_ADAPTOR_M_1"/>
    <property type="match status" value="1"/>
</dbReference>
<comment type="similarity">
    <text evidence="6">Belongs to the adaptor complexes medium subunit family.</text>
</comment>
<dbReference type="PIRSF" id="PIRSF005992">
    <property type="entry name" value="Clathrin_mu"/>
    <property type="match status" value="1"/>
</dbReference>
<evidence type="ECO:0000256" key="5">
    <source>
        <dbReference type="ARBA" id="ARBA00023329"/>
    </source>
</evidence>
<dbReference type="SUPFAM" id="SSF64356">
    <property type="entry name" value="SNARE-like"/>
    <property type="match status" value="1"/>
</dbReference>
<evidence type="ECO:0000256" key="6">
    <source>
        <dbReference type="PIRNR" id="PIRNR005992"/>
    </source>
</evidence>